<comment type="caution">
    <text evidence="2">The sequence shown here is derived from an EMBL/GenBank/DDBJ whole genome shotgun (WGS) entry which is preliminary data.</text>
</comment>
<evidence type="ECO:0000313" key="3">
    <source>
        <dbReference type="Proteomes" id="UP001209570"/>
    </source>
</evidence>
<protein>
    <submittedName>
        <fullName evidence="2">Uncharacterized protein</fullName>
    </submittedName>
</protein>
<organism evidence="2 3">
    <name type="scientific">Pythium insidiosum</name>
    <name type="common">Pythiosis disease agent</name>
    <dbReference type="NCBI Taxonomy" id="114742"/>
    <lineage>
        <taxon>Eukaryota</taxon>
        <taxon>Sar</taxon>
        <taxon>Stramenopiles</taxon>
        <taxon>Oomycota</taxon>
        <taxon>Peronosporomycetes</taxon>
        <taxon>Pythiales</taxon>
        <taxon>Pythiaceae</taxon>
        <taxon>Pythium</taxon>
    </lineage>
</organism>
<feature type="compositionally biased region" description="Low complexity" evidence="1">
    <location>
        <begin position="187"/>
        <end position="209"/>
    </location>
</feature>
<feature type="compositionally biased region" description="Low complexity" evidence="1">
    <location>
        <begin position="509"/>
        <end position="522"/>
    </location>
</feature>
<keyword evidence="3" id="KW-1185">Reference proteome</keyword>
<feature type="compositionally biased region" description="Basic residues" evidence="1">
    <location>
        <begin position="371"/>
        <end position="382"/>
    </location>
</feature>
<feature type="region of interest" description="Disordered" evidence="1">
    <location>
        <begin position="234"/>
        <end position="281"/>
    </location>
</feature>
<reference evidence="2" key="1">
    <citation type="submission" date="2021-12" db="EMBL/GenBank/DDBJ databases">
        <title>Prjna785345.</title>
        <authorList>
            <person name="Rujirawat T."/>
            <person name="Krajaejun T."/>
        </authorList>
    </citation>
    <scope>NUCLEOTIDE SEQUENCE</scope>
    <source>
        <strain evidence="2">Pi057C3</strain>
    </source>
</reference>
<feature type="compositionally biased region" description="Basic residues" evidence="1">
    <location>
        <begin position="324"/>
        <end position="335"/>
    </location>
</feature>
<feature type="compositionally biased region" description="Acidic residues" evidence="1">
    <location>
        <begin position="344"/>
        <end position="361"/>
    </location>
</feature>
<feature type="region of interest" description="Disordered" evidence="1">
    <location>
        <begin position="106"/>
        <end position="211"/>
    </location>
</feature>
<feature type="region of interest" description="Disordered" evidence="1">
    <location>
        <begin position="588"/>
        <end position="650"/>
    </location>
</feature>
<name>A0AAD5MFX4_PYTIN</name>
<dbReference type="EMBL" id="JAKCXM010000033">
    <property type="protein sequence ID" value="KAJ0406373.1"/>
    <property type="molecule type" value="Genomic_DNA"/>
</dbReference>
<feature type="compositionally biased region" description="Acidic residues" evidence="1">
    <location>
        <begin position="626"/>
        <end position="642"/>
    </location>
</feature>
<accession>A0AAD5MFX4</accession>
<feature type="region of interest" description="Disordered" evidence="1">
    <location>
        <begin position="323"/>
        <end position="550"/>
    </location>
</feature>
<feature type="compositionally biased region" description="Basic and acidic residues" evidence="1">
    <location>
        <begin position="588"/>
        <end position="625"/>
    </location>
</feature>
<dbReference type="Proteomes" id="UP001209570">
    <property type="component" value="Unassembled WGS sequence"/>
</dbReference>
<feature type="region of interest" description="Disordered" evidence="1">
    <location>
        <begin position="32"/>
        <end position="70"/>
    </location>
</feature>
<gene>
    <name evidence="2" type="ORF">P43SY_006981</name>
</gene>
<dbReference type="AlphaFoldDB" id="A0AAD5MFX4"/>
<evidence type="ECO:0000256" key="1">
    <source>
        <dbReference type="SAM" id="MobiDB-lite"/>
    </source>
</evidence>
<sequence length="704" mass="76915">MATPSAVMSTTRDAPAYAQELQALKTELQRTLARLETCSSPPQRRPERASGESPAPSPTPAAHGGAGQPPLSVEAQRLILHELVVTARQRRRAEMLLVREMQRGTATATAAEAPVQQDEQRPPTQTGGDVSRPPLPSRSRQRRRADDGRRGAAQAEIASLRARRKQILRQIETASTSRQRCRREAAPSESSSPSPSGSAESSAPSSPEPNEFSIEGVVRLAPLLDSLSLTPRASLKAPATSQRPSALRTRDAIGTASLVSPPPPATTRRRRAKESMPPSDTLQDVFSLQLKFAETMLQLEKSIQTRERLLGASQPPAPLSAFAAHRRPASHRSSRSRGSAPLEVSEDLSDSSAFFEDDDASLESATDQERRRRWQHARRRYRTPTAAHASAATRSTPSTGGSTAQSSSTPDSQPSPPQSVPSDEGFRTPEQLRPPVPARPSKSGHKRCGLETLDEEREASQQLASADVATPVTVHHHLAPKKTPPDSGKQVRFHGDSEYPTPLVARNISFSHESMDSSSEADSTTHANSYARRSAVAVPPERPGARLQLSDEELLSFVDDSSVASGELSDESFLRAFQALRREVRDDQGLALDPERGAPESDREGGEAELERLEAHRRRLESNQHDEEEGEGEVVEEEVGEREEDREALRRRRRQVALSIQERTAAMVLQPADAAASTQRKRLALELARLRRELQAIDATLATR</sequence>
<proteinExistence type="predicted"/>
<feature type="compositionally biased region" description="Low complexity" evidence="1">
    <location>
        <begin position="383"/>
        <end position="412"/>
    </location>
</feature>
<evidence type="ECO:0000313" key="2">
    <source>
        <dbReference type="EMBL" id="KAJ0406373.1"/>
    </source>
</evidence>